<proteinExistence type="predicted"/>
<dbReference type="InterPro" id="IPR052077">
    <property type="entry name" value="CcrZ_PhaseVar_Mediator"/>
</dbReference>
<accession>A0ABT3TQ12</accession>
<dbReference type="RefSeq" id="WP_266596600.1">
    <property type="nucleotide sequence ID" value="NZ_JAPHNL010000034.1"/>
</dbReference>
<dbReference type="Pfam" id="PF01636">
    <property type="entry name" value="APH"/>
    <property type="match status" value="1"/>
</dbReference>
<comment type="caution">
    <text evidence="2">The sequence shown here is derived from an EMBL/GenBank/DDBJ whole genome shotgun (WGS) entry which is preliminary data.</text>
</comment>
<dbReference type="InterPro" id="IPR002575">
    <property type="entry name" value="Aminoglycoside_PTrfase"/>
</dbReference>
<dbReference type="Gene3D" id="3.90.1200.10">
    <property type="match status" value="1"/>
</dbReference>
<dbReference type="SUPFAM" id="SSF56112">
    <property type="entry name" value="Protein kinase-like (PK-like)"/>
    <property type="match status" value="1"/>
</dbReference>
<gene>
    <name evidence="2" type="ORF">OFY01_04810</name>
</gene>
<sequence length="373" mass="41293">MVADVASGTSEASGVSGASGAWRTAVALGGGRGVVEGPLHGHHHETYVVPLALDGRGEPNRWKCREPRPGLFWFDRRCFASEEEVVRALAGRVSRVPRVIETGGVTLQRFIEGTTLGASYPFGKAVPGRLVEQIMRVFAELVVIDPAALSARRTCSPQDMPADGETGRFLERLIRFTEDRVYRRHHDEFGGLFAALGVDDVAFKRLRSHVEGLHRRPFGLLHADLHRENLIVDGRGRLWFIDWELAMFGDPLYDLATHVHLMRYPVWQRHRVGEMWARTVEGVRPGAARGWRDDLPLLLDFKRAHSVFTDVIRSALALPTGPAVPAHVLDASLAGSGVKLHRLLRRAAPPLGLTYVPSPEAAAHALKRWLSGR</sequence>
<dbReference type="InterPro" id="IPR011009">
    <property type="entry name" value="Kinase-like_dom_sf"/>
</dbReference>
<feature type="domain" description="Aminoglycoside phosphotransferase" evidence="1">
    <location>
        <begin position="61"/>
        <end position="281"/>
    </location>
</feature>
<keyword evidence="3" id="KW-1185">Reference proteome</keyword>
<name>A0ABT3TQ12_9ACTN</name>
<evidence type="ECO:0000313" key="2">
    <source>
        <dbReference type="EMBL" id="MCX3059096.1"/>
    </source>
</evidence>
<dbReference type="PANTHER" id="PTHR40086">
    <property type="entry name" value="PHOSPHOTRANSFERASE YTMP-RELATED"/>
    <property type="match status" value="1"/>
</dbReference>
<protein>
    <submittedName>
        <fullName evidence="2">Phosphotransferase</fullName>
    </submittedName>
</protein>
<dbReference type="PANTHER" id="PTHR40086:SF1">
    <property type="entry name" value="CELL CYCLE REGULATOR CCRZ"/>
    <property type="match status" value="1"/>
</dbReference>
<dbReference type="EMBL" id="JAPHNL010000034">
    <property type="protein sequence ID" value="MCX3059096.1"/>
    <property type="molecule type" value="Genomic_DNA"/>
</dbReference>
<dbReference type="Proteomes" id="UP001163064">
    <property type="component" value="Unassembled WGS sequence"/>
</dbReference>
<evidence type="ECO:0000259" key="1">
    <source>
        <dbReference type="Pfam" id="PF01636"/>
    </source>
</evidence>
<evidence type="ECO:0000313" key="3">
    <source>
        <dbReference type="Proteomes" id="UP001163064"/>
    </source>
</evidence>
<organism evidence="2 3">
    <name type="scientific">Streptomyces beihaiensis</name>
    <dbReference type="NCBI Taxonomy" id="2984495"/>
    <lineage>
        <taxon>Bacteria</taxon>
        <taxon>Bacillati</taxon>
        <taxon>Actinomycetota</taxon>
        <taxon>Actinomycetes</taxon>
        <taxon>Kitasatosporales</taxon>
        <taxon>Streptomycetaceae</taxon>
        <taxon>Streptomyces</taxon>
    </lineage>
</organism>
<reference evidence="2" key="1">
    <citation type="submission" date="2022-10" db="EMBL/GenBank/DDBJ databases">
        <title>Streptomyces beihaiensis sp. nov., a chitin degrading actinobacterium, isolated from shrimp pond soil.</title>
        <authorList>
            <person name="Xie J."/>
            <person name="Shen N."/>
        </authorList>
    </citation>
    <scope>NUCLEOTIDE SEQUENCE</scope>
    <source>
        <strain evidence="2">GXMU-J5</strain>
    </source>
</reference>